<organism evidence="9 10">
    <name type="scientific">Caerostris darwini</name>
    <dbReference type="NCBI Taxonomy" id="1538125"/>
    <lineage>
        <taxon>Eukaryota</taxon>
        <taxon>Metazoa</taxon>
        <taxon>Ecdysozoa</taxon>
        <taxon>Arthropoda</taxon>
        <taxon>Chelicerata</taxon>
        <taxon>Arachnida</taxon>
        <taxon>Araneae</taxon>
        <taxon>Araneomorphae</taxon>
        <taxon>Entelegynae</taxon>
        <taxon>Araneoidea</taxon>
        <taxon>Araneidae</taxon>
        <taxon>Caerostris</taxon>
    </lineage>
</organism>
<keyword evidence="3" id="KW-0677">Repeat</keyword>
<comment type="caution">
    <text evidence="5">Lacks conserved residue(s) required for the propagation of feature annotation.</text>
</comment>
<dbReference type="InterPro" id="IPR049883">
    <property type="entry name" value="NOTCH1_EGF-like"/>
</dbReference>
<dbReference type="InterPro" id="IPR018097">
    <property type="entry name" value="EGF_Ca-bd_CS"/>
</dbReference>
<dbReference type="PROSITE" id="PS50026">
    <property type="entry name" value="EGF_3"/>
    <property type="match status" value="3"/>
</dbReference>
<comment type="caution">
    <text evidence="9">The sequence shown here is derived from an EMBL/GenBank/DDBJ whole genome shotgun (WGS) entry which is preliminary data.</text>
</comment>
<dbReference type="InterPro" id="IPR050751">
    <property type="entry name" value="ECM_structural_protein"/>
</dbReference>
<feature type="domain" description="EGF-like" evidence="8">
    <location>
        <begin position="610"/>
        <end position="648"/>
    </location>
</feature>
<keyword evidence="10" id="KW-1185">Reference proteome</keyword>
<evidence type="ECO:0000259" key="8">
    <source>
        <dbReference type="PROSITE" id="PS50026"/>
    </source>
</evidence>
<keyword evidence="6" id="KW-0472">Membrane</keyword>
<evidence type="ECO:0000256" key="6">
    <source>
        <dbReference type="SAM" id="Phobius"/>
    </source>
</evidence>
<proteinExistence type="predicted"/>
<dbReference type="CDD" id="cd00054">
    <property type="entry name" value="EGF_CA"/>
    <property type="match status" value="1"/>
</dbReference>
<evidence type="ECO:0000256" key="1">
    <source>
        <dbReference type="ARBA" id="ARBA00022536"/>
    </source>
</evidence>
<dbReference type="Gene3D" id="2.10.25.10">
    <property type="entry name" value="Laminin"/>
    <property type="match status" value="2"/>
</dbReference>
<dbReference type="GO" id="GO:0005509">
    <property type="term" value="F:calcium ion binding"/>
    <property type="evidence" value="ECO:0007669"/>
    <property type="project" value="InterPro"/>
</dbReference>
<keyword evidence="4 5" id="KW-1015">Disulfide bond</keyword>
<dbReference type="InterPro" id="IPR000742">
    <property type="entry name" value="EGF"/>
</dbReference>
<dbReference type="AlphaFoldDB" id="A0AAV4QH38"/>
<dbReference type="SMART" id="SM00179">
    <property type="entry name" value="EGF_CA"/>
    <property type="match status" value="2"/>
</dbReference>
<keyword evidence="6" id="KW-0812">Transmembrane</keyword>
<dbReference type="PROSITE" id="PS00010">
    <property type="entry name" value="ASX_HYDROXYL"/>
    <property type="match status" value="2"/>
</dbReference>
<feature type="domain" description="EGF-like" evidence="8">
    <location>
        <begin position="63"/>
        <end position="97"/>
    </location>
</feature>
<gene>
    <name evidence="9" type="primary">AVEN_32802_1</name>
    <name evidence="9" type="ORF">CDAR_395291</name>
</gene>
<dbReference type="Proteomes" id="UP001054837">
    <property type="component" value="Unassembled WGS sequence"/>
</dbReference>
<protein>
    <recommendedName>
        <fullName evidence="8">EGF-like domain-containing protein</fullName>
    </recommendedName>
</protein>
<dbReference type="Pfam" id="PF07645">
    <property type="entry name" value="EGF_CA"/>
    <property type="match status" value="2"/>
</dbReference>
<dbReference type="PANTHER" id="PTHR24034">
    <property type="entry name" value="EGF-LIKE DOMAIN-CONTAINING PROTEIN"/>
    <property type="match status" value="1"/>
</dbReference>
<dbReference type="InterPro" id="IPR001881">
    <property type="entry name" value="EGF-like_Ca-bd_dom"/>
</dbReference>
<dbReference type="SMART" id="SM00181">
    <property type="entry name" value="EGF"/>
    <property type="match status" value="8"/>
</dbReference>
<dbReference type="EMBL" id="BPLQ01004236">
    <property type="protein sequence ID" value="GIY06633.1"/>
    <property type="molecule type" value="Genomic_DNA"/>
</dbReference>
<feature type="domain" description="EGF-like" evidence="8">
    <location>
        <begin position="563"/>
        <end position="601"/>
    </location>
</feature>
<dbReference type="FunFam" id="2.10.25.10:FF:000038">
    <property type="entry name" value="Fibrillin 2"/>
    <property type="match status" value="2"/>
</dbReference>
<dbReference type="SUPFAM" id="SSF57196">
    <property type="entry name" value="EGF/Laminin"/>
    <property type="match status" value="2"/>
</dbReference>
<evidence type="ECO:0000313" key="10">
    <source>
        <dbReference type="Proteomes" id="UP001054837"/>
    </source>
</evidence>
<evidence type="ECO:0000256" key="7">
    <source>
        <dbReference type="SAM" id="SignalP"/>
    </source>
</evidence>
<feature type="transmembrane region" description="Helical" evidence="6">
    <location>
        <begin position="669"/>
        <end position="690"/>
    </location>
</feature>
<dbReference type="PANTHER" id="PTHR24034:SF209">
    <property type="entry name" value="EGF-LIKE DOMAIN-CONTAINING PROTEIN"/>
    <property type="match status" value="1"/>
</dbReference>
<feature type="disulfide bond" evidence="5">
    <location>
        <begin position="87"/>
        <end position="96"/>
    </location>
</feature>
<accession>A0AAV4QH38</accession>
<dbReference type="InterPro" id="IPR000152">
    <property type="entry name" value="EGF-type_Asp/Asn_hydroxyl_site"/>
</dbReference>
<reference evidence="9 10" key="1">
    <citation type="submission" date="2021-06" db="EMBL/GenBank/DDBJ databases">
        <title>Caerostris darwini draft genome.</title>
        <authorList>
            <person name="Kono N."/>
            <person name="Arakawa K."/>
        </authorList>
    </citation>
    <scope>NUCLEOTIDE SEQUENCE [LARGE SCALE GENOMIC DNA]</scope>
</reference>
<keyword evidence="2 7" id="KW-0732">Signal</keyword>
<evidence type="ECO:0000256" key="3">
    <source>
        <dbReference type="ARBA" id="ARBA00022737"/>
    </source>
</evidence>
<keyword evidence="1 5" id="KW-0245">EGF-like domain</keyword>
<dbReference type="PROSITE" id="PS01187">
    <property type="entry name" value="EGF_CA"/>
    <property type="match status" value="2"/>
</dbReference>
<keyword evidence="6" id="KW-1133">Transmembrane helix</keyword>
<evidence type="ECO:0000256" key="5">
    <source>
        <dbReference type="PROSITE-ProRule" id="PRU00076"/>
    </source>
</evidence>
<feature type="chain" id="PRO_5043495410" description="EGF-like domain-containing protein" evidence="7">
    <location>
        <begin position="30"/>
        <end position="694"/>
    </location>
</feature>
<feature type="signal peptide" evidence="7">
    <location>
        <begin position="1"/>
        <end position="29"/>
    </location>
</feature>
<evidence type="ECO:0000256" key="4">
    <source>
        <dbReference type="ARBA" id="ARBA00023157"/>
    </source>
</evidence>
<dbReference type="PROSITE" id="PS00022">
    <property type="entry name" value="EGF_1"/>
    <property type="match status" value="2"/>
</dbReference>
<evidence type="ECO:0000256" key="2">
    <source>
        <dbReference type="ARBA" id="ARBA00022729"/>
    </source>
</evidence>
<sequence length="694" mass="75626">MERKAICHFYLVASLVSVLLNVCVHGILAESITEDGSFVLPLDILKEKFIPLPEWNEEAVVQYAAGCSEKNQCHNGGTCAEGGACACRKGTSGAMCERVDECQEQPNKCGKGDDVECVFTTDNQGGGSAACQCEDSSKKFDKKLKLCRVPCTSWGCGEFGTCGAQRFCVCQKGVSGDRCEVVDQCHSKEVDCGGEKSGAACAMGGDGKAYCKCNDVLQGFDYDKKVCRGCNCGVGSSGCQMQGGKKVCSCYPPYKQRLDKCERCDCGLDGGNCSFSGAGEKQCDCPPGYTMPKATGICTQKCNSTKRCQNGGLCDTEGVCACNQDYTDPWCETPMWCATTPCGQKGGDVECQWDKKRRKGSCVCKKPKTFYRPEDRSCRECDCGPYGQCLVVDGEKACECKAGYAEDSSRCKRCDCGTGSEGCSFRSGGRIVCHCEEGYVQRTITNWLREESNICSWCDCGDYGRCRFENDRKTCDCDEGYQEIRGECRKCDCGIHGRCSFNGYEEKVCHCYEGYSDQDGTCTECDCDPYNMKGLGSTCYFDYGYKTCQCPKGFEPIDGTCEDINECKAFPPACPTSMECINLPGSFGCQCKEGYEPKSTSNSKIYGCKDINECKFSGACFSTDTMCVNTEGSFDCVCKEGYYPTAPSGGKYYPSYVTCHVEETQWREATIALGVIMGIAIVSLSLYIACQRSC</sequence>
<evidence type="ECO:0000313" key="9">
    <source>
        <dbReference type="EMBL" id="GIY06633.1"/>
    </source>
</evidence>
<name>A0AAV4QH38_9ARAC</name>